<dbReference type="Pfam" id="PF00403">
    <property type="entry name" value="HMA"/>
    <property type="match status" value="1"/>
</dbReference>
<dbReference type="RefSeq" id="WP_026743066.1">
    <property type="nucleotide sequence ID" value="NZ_FNQS01000001.1"/>
</dbReference>
<evidence type="ECO:0000259" key="2">
    <source>
        <dbReference type="PROSITE" id="PS50846"/>
    </source>
</evidence>
<organism evidence="3 4">
    <name type="scientific">Lonsdalea quercina</name>
    <dbReference type="NCBI Taxonomy" id="71657"/>
    <lineage>
        <taxon>Bacteria</taxon>
        <taxon>Pseudomonadati</taxon>
        <taxon>Pseudomonadota</taxon>
        <taxon>Gammaproteobacteria</taxon>
        <taxon>Enterobacterales</taxon>
        <taxon>Pectobacteriaceae</taxon>
        <taxon>Lonsdalea</taxon>
    </lineage>
</organism>
<dbReference type="InterPro" id="IPR017969">
    <property type="entry name" value="Heavy-metal-associated_CS"/>
</dbReference>
<dbReference type="Gene3D" id="3.30.70.100">
    <property type="match status" value="1"/>
</dbReference>
<feature type="domain" description="HMA" evidence="2">
    <location>
        <begin position="2"/>
        <end position="69"/>
    </location>
</feature>
<dbReference type="AlphaFoldDB" id="A0A1H3VMI4"/>
<name>A0A1H3VMI4_9GAMM</name>
<dbReference type="FunFam" id="3.30.70.100:FF:000001">
    <property type="entry name" value="ATPase copper transporting beta"/>
    <property type="match status" value="1"/>
</dbReference>
<reference evidence="3 4" key="1">
    <citation type="submission" date="2016-10" db="EMBL/GenBank/DDBJ databases">
        <authorList>
            <person name="de Groot N.N."/>
        </authorList>
    </citation>
    <scope>NUCLEOTIDE SEQUENCE [LARGE SCALE GENOMIC DNA]</scope>
    <source>
        <strain evidence="3 4">ATCC 29281</strain>
    </source>
</reference>
<keyword evidence="1" id="KW-0479">Metal-binding</keyword>
<gene>
    <name evidence="3" type="ORF">SAMN02982996_00096</name>
</gene>
<evidence type="ECO:0000313" key="3">
    <source>
        <dbReference type="EMBL" id="SDZ75959.1"/>
    </source>
</evidence>
<accession>A0A1H3VMI4</accession>
<dbReference type="STRING" id="71657.SAMN02982996_00096"/>
<dbReference type="SUPFAM" id="SSF55008">
    <property type="entry name" value="HMA, heavy metal-associated domain"/>
    <property type="match status" value="1"/>
</dbReference>
<sequence length="70" mass="7200">MSHASLTVVGMVCGGCASKVTDALQALDGVTQVNVTLEKGLVDVEYAETVTANPSAFRNVIEELGFDVAG</sequence>
<evidence type="ECO:0000313" key="4">
    <source>
        <dbReference type="Proteomes" id="UP000187280"/>
    </source>
</evidence>
<dbReference type="InterPro" id="IPR036163">
    <property type="entry name" value="HMA_dom_sf"/>
</dbReference>
<dbReference type="PROSITE" id="PS50846">
    <property type="entry name" value="HMA_2"/>
    <property type="match status" value="1"/>
</dbReference>
<dbReference type="InterPro" id="IPR006121">
    <property type="entry name" value="HMA_dom"/>
</dbReference>
<dbReference type="PROSITE" id="PS01047">
    <property type="entry name" value="HMA_1"/>
    <property type="match status" value="1"/>
</dbReference>
<dbReference type="CDD" id="cd00371">
    <property type="entry name" value="HMA"/>
    <property type="match status" value="1"/>
</dbReference>
<dbReference type="GeneID" id="97763044"/>
<dbReference type="GO" id="GO:0046872">
    <property type="term" value="F:metal ion binding"/>
    <property type="evidence" value="ECO:0007669"/>
    <property type="project" value="UniProtKB-KW"/>
</dbReference>
<dbReference type="Proteomes" id="UP000187280">
    <property type="component" value="Unassembled WGS sequence"/>
</dbReference>
<keyword evidence="4" id="KW-1185">Reference proteome</keyword>
<proteinExistence type="predicted"/>
<dbReference type="EMBL" id="FNQS01000001">
    <property type="protein sequence ID" value="SDZ75959.1"/>
    <property type="molecule type" value="Genomic_DNA"/>
</dbReference>
<evidence type="ECO:0000256" key="1">
    <source>
        <dbReference type="ARBA" id="ARBA00022723"/>
    </source>
</evidence>
<protein>
    <submittedName>
        <fullName evidence="3">Copper chaperone</fullName>
    </submittedName>
</protein>